<comment type="caution">
    <text evidence="1">The sequence shown here is derived from an EMBL/GenBank/DDBJ whole genome shotgun (WGS) entry which is preliminary data.</text>
</comment>
<name>A0ACB7PCS4_9PEZI</name>
<protein>
    <submittedName>
        <fullName evidence="1">Uncharacterized protein</fullName>
    </submittedName>
</protein>
<dbReference type="Proteomes" id="UP000724584">
    <property type="component" value="Unassembled WGS sequence"/>
</dbReference>
<sequence>MLDSIFSVALLLGRAGIDSFADCVFNGAKDWWRSGRIKLSVGRVLKAVLVAMATRAAKLLTPTVFKLLKRVLPATPSSVFQLTEGRS</sequence>
<dbReference type="EMBL" id="JAGIZQ010000004">
    <property type="protein sequence ID" value="KAH6632349.1"/>
    <property type="molecule type" value="Genomic_DNA"/>
</dbReference>
<evidence type="ECO:0000313" key="2">
    <source>
        <dbReference type="Proteomes" id="UP000724584"/>
    </source>
</evidence>
<accession>A0ACB7PCS4</accession>
<organism evidence="1 2">
    <name type="scientific">Chaetomium tenue</name>
    <dbReference type="NCBI Taxonomy" id="1854479"/>
    <lineage>
        <taxon>Eukaryota</taxon>
        <taxon>Fungi</taxon>
        <taxon>Dikarya</taxon>
        <taxon>Ascomycota</taxon>
        <taxon>Pezizomycotina</taxon>
        <taxon>Sordariomycetes</taxon>
        <taxon>Sordariomycetidae</taxon>
        <taxon>Sordariales</taxon>
        <taxon>Chaetomiaceae</taxon>
        <taxon>Chaetomium</taxon>
    </lineage>
</organism>
<gene>
    <name evidence="1" type="ORF">F5144DRAFT_249429</name>
</gene>
<proteinExistence type="predicted"/>
<evidence type="ECO:0000313" key="1">
    <source>
        <dbReference type="EMBL" id="KAH6632349.1"/>
    </source>
</evidence>
<reference evidence="1 2" key="1">
    <citation type="journal article" date="2021" name="Nat. Commun.">
        <title>Genetic determinants of endophytism in the Arabidopsis root mycobiome.</title>
        <authorList>
            <person name="Mesny F."/>
            <person name="Miyauchi S."/>
            <person name="Thiergart T."/>
            <person name="Pickel B."/>
            <person name="Atanasova L."/>
            <person name="Karlsson M."/>
            <person name="Huettel B."/>
            <person name="Barry K.W."/>
            <person name="Haridas S."/>
            <person name="Chen C."/>
            <person name="Bauer D."/>
            <person name="Andreopoulos W."/>
            <person name="Pangilinan J."/>
            <person name="LaButti K."/>
            <person name="Riley R."/>
            <person name="Lipzen A."/>
            <person name="Clum A."/>
            <person name="Drula E."/>
            <person name="Henrissat B."/>
            <person name="Kohler A."/>
            <person name="Grigoriev I.V."/>
            <person name="Martin F.M."/>
            <person name="Hacquard S."/>
        </authorList>
    </citation>
    <scope>NUCLEOTIDE SEQUENCE [LARGE SCALE GENOMIC DNA]</scope>
    <source>
        <strain evidence="1 2">MPI-SDFR-AT-0079</strain>
    </source>
</reference>
<keyword evidence="2" id="KW-1185">Reference proteome</keyword>